<protein>
    <recommendedName>
        <fullName evidence="11">SAP domain-containing protein</fullName>
    </recommendedName>
</protein>
<evidence type="ECO:0000313" key="9">
    <source>
        <dbReference type="EMBL" id="KAF2076683.1"/>
    </source>
</evidence>
<feature type="transmembrane region" description="Helical" evidence="8">
    <location>
        <begin position="390"/>
        <end position="411"/>
    </location>
</feature>
<feature type="transmembrane region" description="Helical" evidence="8">
    <location>
        <begin position="432"/>
        <end position="457"/>
    </location>
</feature>
<comment type="caution">
    <text evidence="9">The sequence shown here is derived from an EMBL/GenBank/DDBJ whole genome shotgun (WGS) entry which is preliminary data.</text>
</comment>
<keyword evidence="5 8" id="KW-1133">Transmembrane helix</keyword>
<dbReference type="OrthoDB" id="1666796at2759"/>
<evidence type="ECO:0000256" key="8">
    <source>
        <dbReference type="SAM" id="Phobius"/>
    </source>
</evidence>
<dbReference type="EMBL" id="AJWJ01000052">
    <property type="protein sequence ID" value="KAF2076683.1"/>
    <property type="molecule type" value="Genomic_DNA"/>
</dbReference>
<proteinExistence type="inferred from homology"/>
<feature type="transmembrane region" description="Helical" evidence="8">
    <location>
        <begin position="6"/>
        <end position="23"/>
    </location>
</feature>
<dbReference type="PANTHER" id="PTHR10766">
    <property type="entry name" value="TRANSMEMBRANE 9 SUPERFAMILY PROTEIN"/>
    <property type="match status" value="1"/>
</dbReference>
<feature type="transmembrane region" description="Helical" evidence="8">
    <location>
        <begin position="30"/>
        <end position="49"/>
    </location>
</feature>
<feature type="region of interest" description="Disordered" evidence="7">
    <location>
        <begin position="1315"/>
        <end position="1340"/>
    </location>
</feature>
<comment type="subcellular location">
    <subcellularLocation>
        <location evidence="1">Membrane</location>
        <topology evidence="1">Multi-pass membrane protein</topology>
    </subcellularLocation>
</comment>
<dbReference type="InterPro" id="IPR004240">
    <property type="entry name" value="EMP70"/>
</dbReference>
<accession>A0A8J4PXF6</accession>
<feature type="transmembrane region" description="Helical" evidence="8">
    <location>
        <begin position="547"/>
        <end position="570"/>
    </location>
</feature>
<comment type="similarity">
    <text evidence="2">Belongs to the nonaspanin (TM9SF) (TC 9.A.2) family.</text>
</comment>
<dbReference type="GO" id="GO:0016020">
    <property type="term" value="C:membrane"/>
    <property type="evidence" value="ECO:0007669"/>
    <property type="project" value="UniProtKB-SubCell"/>
</dbReference>
<feature type="transmembrane region" description="Helical" evidence="8">
    <location>
        <begin position="590"/>
        <end position="608"/>
    </location>
</feature>
<evidence type="ECO:0000256" key="6">
    <source>
        <dbReference type="ARBA" id="ARBA00023136"/>
    </source>
</evidence>
<gene>
    <name evidence="9" type="ORF">CYY_001996</name>
</gene>
<keyword evidence="6 8" id="KW-0472">Membrane</keyword>
<evidence type="ECO:0000256" key="2">
    <source>
        <dbReference type="ARBA" id="ARBA00005227"/>
    </source>
</evidence>
<evidence type="ECO:0000313" key="10">
    <source>
        <dbReference type="Proteomes" id="UP000695562"/>
    </source>
</evidence>
<evidence type="ECO:0000256" key="1">
    <source>
        <dbReference type="ARBA" id="ARBA00004141"/>
    </source>
</evidence>
<evidence type="ECO:0008006" key="11">
    <source>
        <dbReference type="Google" id="ProtNLM"/>
    </source>
</evidence>
<organism evidence="9 10">
    <name type="scientific">Polysphondylium violaceum</name>
    <dbReference type="NCBI Taxonomy" id="133409"/>
    <lineage>
        <taxon>Eukaryota</taxon>
        <taxon>Amoebozoa</taxon>
        <taxon>Evosea</taxon>
        <taxon>Eumycetozoa</taxon>
        <taxon>Dictyostelia</taxon>
        <taxon>Dictyosteliales</taxon>
        <taxon>Dictyosteliaceae</taxon>
        <taxon>Polysphondylium</taxon>
    </lineage>
</organism>
<dbReference type="PANTHER" id="PTHR10766:SF174">
    <property type="entry name" value="TRANSMEMBRANE 9 SUPERFAMILY MEMBER"/>
    <property type="match status" value="1"/>
</dbReference>
<evidence type="ECO:0000256" key="4">
    <source>
        <dbReference type="ARBA" id="ARBA00022729"/>
    </source>
</evidence>
<keyword evidence="4" id="KW-0732">Signal</keyword>
<name>A0A8J4PXF6_9MYCE</name>
<keyword evidence="3 8" id="KW-0812">Transmembrane</keyword>
<dbReference type="Proteomes" id="UP000695562">
    <property type="component" value="Unassembled WGS sequence"/>
</dbReference>
<evidence type="ECO:0000256" key="3">
    <source>
        <dbReference type="ARBA" id="ARBA00022692"/>
    </source>
</evidence>
<keyword evidence="10" id="KW-1185">Reference proteome</keyword>
<feature type="transmembrane region" description="Helical" evidence="8">
    <location>
        <begin position="271"/>
        <end position="293"/>
    </location>
</feature>
<feature type="region of interest" description="Disordered" evidence="7">
    <location>
        <begin position="1276"/>
        <end position="1297"/>
    </location>
</feature>
<reference evidence="9" key="1">
    <citation type="submission" date="2020-01" db="EMBL/GenBank/DDBJ databases">
        <title>Development of genomics and gene disruption for Polysphondylium violaceum indicates a role for the polyketide synthase stlB in stalk morphogenesis.</title>
        <authorList>
            <person name="Narita B."/>
            <person name="Kawabe Y."/>
            <person name="Kin K."/>
            <person name="Saito T."/>
            <person name="Gibbs R."/>
            <person name="Kuspa A."/>
            <person name="Muzny D."/>
            <person name="Queller D."/>
            <person name="Richards S."/>
            <person name="Strassman J."/>
            <person name="Sucgang R."/>
            <person name="Worley K."/>
            <person name="Schaap P."/>
        </authorList>
    </citation>
    <scope>NUCLEOTIDE SEQUENCE</scope>
    <source>
        <strain evidence="9">QSvi11</strain>
    </source>
</reference>
<evidence type="ECO:0000256" key="5">
    <source>
        <dbReference type="ARBA" id="ARBA00022989"/>
    </source>
</evidence>
<feature type="transmembrane region" description="Helical" evidence="8">
    <location>
        <begin position="356"/>
        <end position="378"/>
    </location>
</feature>
<sequence length="1340" mass="155178">MQVPLNFAFYLGSLVSAQLNFLIGSYGMSLTKKLVIIVTAILFISAYLFNKDVFHVINGTNGGVGPHNYMYGESVVLYFNNLVPYNSPTMIYSFHFIPWCMANISGPIPINYKQLDLVDSFVYKNTKLYDSGLPFLFATSIEDEFICNTTIENQYQRNLFIYAIQNQFILNTYLDKLSTINRIGEVIYDFDSHPNRKLYTLFKHFKFMISFNQQNIVRVNIVPEKPEVIDIRHTKPTTISFSYSVEWSPSLERFEDRDNRYRADSNETLEIVSILGSLIGLSLLSIIIVFVHFKLRDKRSSPSSLSFSSLSSSSSYDNTDIDLEFDSYNSNSSNGIQSTTATISITHIKYIEFHSAFVGVGLQLFFVFCMIIVCNFIYSKQTKQKQILDIIVKGIPSTSILNGILSSFILFSRMNNPMKILRNPTKIHQYQSLLCCCFSSFLLPALFTFYLLIVFLVSTSNLYSFNILLERAIIFKIYSVFFFVTVPLSMLGFYLGMKPRVFSFLSTLLHCNNNNENNSSNNNNNSSIYDIDNGNGGGGNQHIIKRIITIIQLIICVLVAGIIPYLPIILYVDTMFYNLFTFKSGVLNRWYSLELVAFIFISVMSNITSTSISNNNNISLNSIDETELSKYTILKIKDILKSKGVSFKQSLRKPDLIILLKDTLINENNKISQYLENSKTTNLNNNNSNNNDNTFKGQFFSYEESKVLSNTSQDSKDLLLSTQVIEKELLDQQFKQYTTRDSNRFVIASDYFTVLASLLKDDLLKGGNRAEQVFLFMETNNSATKGFYNILLFYLKHYGPEKAVKFFIDNIQHKSEFLYKDTFIHFFSNLSKEESSIESVEKLINYVESHYPESTRDLENNYIYMHNYFASRIHTDLVDNTEKYFSIIENVLKSSSPSSSSSSSNNNISNLTQQSREANYIRNYLPAISQFIKYCLKFNPIKALHYTKLINLYVRFDLKWDQLEKVYMSVKNQADLEHLYKLHQRKNSVYLALYQLMVGNHEYLAKLKSVLAPIYQKEWTTWIFDYCTKLNRFDKALEWYCVFVGGSPSSSKSFTVNQYYIDSCKTKLLFKSDLQIKPSPHKRPVYPIKSDVTIAFSSAAKKYLYLPDDSSSSSINIENNVYQREYNFCLQVENYWITPNTSNRKNFDRLPHITKYQLGTRLREIADHFRNSQEFDLNRQHDLVLHELIYGKDIDQLWNYLNETYLSKSLFPPDDQLLLAFDKLKKQKIVRDFEPKDYISQTPQQQPITPISYISQIPKLYQTLLNPINKMDVLNNNSNINNSKNNKSNNNNNNNYNNISNDDIINFNSTIISNDRNDGNKNFLKNKNKNFKKNPNYKTK</sequence>
<feature type="transmembrane region" description="Helical" evidence="8">
    <location>
        <begin position="477"/>
        <end position="496"/>
    </location>
</feature>
<evidence type="ECO:0000256" key="7">
    <source>
        <dbReference type="SAM" id="MobiDB-lite"/>
    </source>
</evidence>
<dbReference type="GO" id="GO:0072657">
    <property type="term" value="P:protein localization to membrane"/>
    <property type="evidence" value="ECO:0007669"/>
    <property type="project" value="TreeGrafter"/>
</dbReference>